<reference evidence="8 9" key="1">
    <citation type="journal article" date="2015" name="Genome Biol. Evol.">
        <title>The genome of winter moth (Operophtera brumata) provides a genomic perspective on sexual dimorphism and phenology.</title>
        <authorList>
            <person name="Derks M.F."/>
            <person name="Smit S."/>
            <person name="Salis L."/>
            <person name="Schijlen E."/>
            <person name="Bossers A."/>
            <person name="Mateman C."/>
            <person name="Pijl A.S."/>
            <person name="de Ridder D."/>
            <person name="Groenen M.A."/>
            <person name="Visser M.E."/>
            <person name="Megens H.J."/>
        </authorList>
    </citation>
    <scope>NUCLEOTIDE SEQUENCE [LARGE SCALE GENOMIC DNA]</scope>
    <source>
        <strain evidence="8">WM2013NL</strain>
        <tissue evidence="8">Head and thorax</tissue>
    </source>
</reference>
<evidence type="ECO:0000256" key="5">
    <source>
        <dbReference type="ARBA" id="ARBA00022989"/>
    </source>
</evidence>
<dbReference type="GO" id="GO:0042626">
    <property type="term" value="F:ATPase-coupled transmembrane transporter activity"/>
    <property type="evidence" value="ECO:0007669"/>
    <property type="project" value="TreeGrafter"/>
</dbReference>
<organism evidence="8 9">
    <name type="scientific">Operophtera brumata</name>
    <name type="common">Winter moth</name>
    <name type="synonym">Phalaena brumata</name>
    <dbReference type="NCBI Taxonomy" id="104452"/>
    <lineage>
        <taxon>Eukaryota</taxon>
        <taxon>Metazoa</taxon>
        <taxon>Ecdysozoa</taxon>
        <taxon>Arthropoda</taxon>
        <taxon>Hexapoda</taxon>
        <taxon>Insecta</taxon>
        <taxon>Pterygota</taxon>
        <taxon>Neoptera</taxon>
        <taxon>Endopterygota</taxon>
        <taxon>Lepidoptera</taxon>
        <taxon>Glossata</taxon>
        <taxon>Ditrysia</taxon>
        <taxon>Geometroidea</taxon>
        <taxon>Geometridae</taxon>
        <taxon>Larentiinae</taxon>
        <taxon>Operophtera</taxon>
    </lineage>
</organism>
<evidence type="ECO:0000256" key="2">
    <source>
        <dbReference type="ARBA" id="ARBA00005814"/>
    </source>
</evidence>
<dbReference type="Pfam" id="PF00005">
    <property type="entry name" value="ABC_tran"/>
    <property type="match status" value="1"/>
</dbReference>
<dbReference type="AlphaFoldDB" id="A0A0L7KN01"/>
<dbReference type="EMBL" id="JTDY01008266">
    <property type="protein sequence ID" value="KOB64653.1"/>
    <property type="molecule type" value="Genomic_DNA"/>
</dbReference>
<evidence type="ECO:0000256" key="6">
    <source>
        <dbReference type="ARBA" id="ARBA00023136"/>
    </source>
</evidence>
<dbReference type="InterPro" id="IPR027417">
    <property type="entry name" value="P-loop_NTPase"/>
</dbReference>
<protein>
    <submittedName>
        <fullName evidence="8">ABC ATP binding cassette transporter</fullName>
    </submittedName>
</protein>
<keyword evidence="6" id="KW-0472">Membrane</keyword>
<dbReference type="GO" id="GO:0005524">
    <property type="term" value="F:ATP binding"/>
    <property type="evidence" value="ECO:0007669"/>
    <property type="project" value="InterPro"/>
</dbReference>
<evidence type="ECO:0000256" key="3">
    <source>
        <dbReference type="ARBA" id="ARBA00022448"/>
    </source>
</evidence>
<evidence type="ECO:0000256" key="1">
    <source>
        <dbReference type="ARBA" id="ARBA00004141"/>
    </source>
</evidence>
<evidence type="ECO:0000313" key="8">
    <source>
        <dbReference type="EMBL" id="KOB64653.1"/>
    </source>
</evidence>
<dbReference type="Proteomes" id="UP000037510">
    <property type="component" value="Unassembled WGS sequence"/>
</dbReference>
<proteinExistence type="inferred from homology"/>
<dbReference type="GO" id="GO:0030659">
    <property type="term" value="C:cytoplasmic vesicle membrane"/>
    <property type="evidence" value="ECO:0007669"/>
    <property type="project" value="TreeGrafter"/>
</dbReference>
<dbReference type="GO" id="GO:0005886">
    <property type="term" value="C:plasma membrane"/>
    <property type="evidence" value="ECO:0007669"/>
    <property type="project" value="TreeGrafter"/>
</dbReference>
<dbReference type="GO" id="GO:0016887">
    <property type="term" value="F:ATP hydrolysis activity"/>
    <property type="evidence" value="ECO:0007669"/>
    <property type="project" value="InterPro"/>
</dbReference>
<evidence type="ECO:0000259" key="7">
    <source>
        <dbReference type="Pfam" id="PF00005"/>
    </source>
</evidence>
<evidence type="ECO:0000256" key="4">
    <source>
        <dbReference type="ARBA" id="ARBA00022692"/>
    </source>
</evidence>
<name>A0A0L7KN01_OPEBR</name>
<gene>
    <name evidence="8" type="ORF">OBRU01_23883</name>
</gene>
<keyword evidence="9" id="KW-1185">Reference proteome</keyword>
<keyword evidence="5" id="KW-1133">Transmembrane helix</keyword>
<keyword evidence="3" id="KW-0813">Transport</keyword>
<feature type="non-terminal residue" evidence="8">
    <location>
        <position position="1"/>
    </location>
</feature>
<feature type="domain" description="ABC transporter" evidence="7">
    <location>
        <begin position="74"/>
        <end position="179"/>
    </location>
</feature>
<evidence type="ECO:0000313" key="9">
    <source>
        <dbReference type="Proteomes" id="UP000037510"/>
    </source>
</evidence>
<keyword evidence="4" id="KW-0812">Transmembrane</keyword>
<accession>A0A0L7KN01</accession>
<feature type="non-terminal residue" evidence="8">
    <location>
        <position position="393"/>
    </location>
</feature>
<sequence>DQSPSDSPRISGGEVTLAIPTNRSYGAIGGVEKVTYTWADINAFATENRNRSRRFWNFWKSSSNGMFQQRKQLLRNVNGAAYPGELLALMGSSGAGKTTLLNSLTFRTPSGVVSSGTRALNGQPATPEALAALSAYVQQQDLFIGTLTVREHLIFQVLPDISYSLRIKQQYHVLKSLAQKGKTVVCTIHQPSSELYAMFDKLLIMAEGRVAFLGSPEEATDFFKEHTIDTVCTSFAKSEMGCKVAAEAENALYHQRKIHTGWADAAWTGVAAMRAKRSPYKASWWAQFRAVLWRSWLSVTKEPMLIKVRFLQTIVNGVNPDRRDLLRTEPGPGRSDEHQRSHLHTLAEAPVFATIPLVFTTIAYYMIGLNPDPIRFLIASGLAALITNVATSF</sequence>
<dbReference type="STRING" id="104452.A0A0L7KN01"/>
<dbReference type="Gene3D" id="3.40.50.300">
    <property type="entry name" value="P-loop containing nucleotide triphosphate hydrolases"/>
    <property type="match status" value="2"/>
</dbReference>
<dbReference type="PANTHER" id="PTHR48041">
    <property type="entry name" value="ABC TRANSPORTER G FAMILY MEMBER 28"/>
    <property type="match status" value="1"/>
</dbReference>
<comment type="subcellular location">
    <subcellularLocation>
        <location evidence="1">Membrane</location>
        <topology evidence="1">Multi-pass membrane protein</topology>
    </subcellularLocation>
</comment>
<comment type="caution">
    <text evidence="8">The sequence shown here is derived from an EMBL/GenBank/DDBJ whole genome shotgun (WGS) entry which is preliminary data.</text>
</comment>
<dbReference type="SUPFAM" id="SSF52540">
    <property type="entry name" value="P-loop containing nucleoside triphosphate hydrolases"/>
    <property type="match status" value="1"/>
</dbReference>
<dbReference type="InterPro" id="IPR050352">
    <property type="entry name" value="ABCG_transporters"/>
</dbReference>
<dbReference type="PANTHER" id="PTHR48041:SF129">
    <property type="entry name" value="PROTEIN WHITE"/>
    <property type="match status" value="1"/>
</dbReference>
<comment type="similarity">
    <text evidence="2">Belongs to the ABC transporter superfamily. ABCG family. Eye pigment precursor importer (TC 3.A.1.204) subfamily.</text>
</comment>
<dbReference type="InterPro" id="IPR003439">
    <property type="entry name" value="ABC_transporter-like_ATP-bd"/>
</dbReference>